<dbReference type="FunFam" id="2.60.40.60:FF:000010">
    <property type="entry name" value="Cadherin EGF LAG seven-pass G-type receptor 3"/>
    <property type="match status" value="1"/>
</dbReference>
<comment type="subcellular location">
    <subcellularLocation>
        <location evidence="1">Cell membrane</location>
        <topology evidence="1">Single-pass type I membrane protein</topology>
    </subcellularLocation>
</comment>
<feature type="domain" description="Cadherin" evidence="15">
    <location>
        <begin position="330"/>
        <end position="434"/>
    </location>
</feature>
<dbReference type="FunFam" id="2.60.40.60:FF:000044">
    <property type="entry name" value="Cadherin, EGF LAG seven-pass G-type receptor 3"/>
    <property type="match status" value="1"/>
</dbReference>
<dbReference type="GO" id="GO:0007424">
    <property type="term" value="P:open tracheal system development"/>
    <property type="evidence" value="ECO:0007669"/>
    <property type="project" value="UniProtKB-ARBA"/>
</dbReference>
<evidence type="ECO:0000256" key="4">
    <source>
        <dbReference type="ARBA" id="ARBA00022692"/>
    </source>
</evidence>
<name>A0A653CMD8_CALMS</name>
<dbReference type="GO" id="GO:0001736">
    <property type="term" value="P:establishment of planar polarity"/>
    <property type="evidence" value="ECO:0007669"/>
    <property type="project" value="UniProtKB-ARBA"/>
</dbReference>
<dbReference type="GO" id="GO:0007156">
    <property type="term" value="P:homophilic cell adhesion via plasma membrane adhesion molecules"/>
    <property type="evidence" value="ECO:0007669"/>
    <property type="project" value="InterPro"/>
</dbReference>
<dbReference type="CDD" id="cd11304">
    <property type="entry name" value="Cadherin_repeat"/>
    <property type="match status" value="7"/>
</dbReference>
<dbReference type="EMBL" id="CAACVG010008103">
    <property type="protein sequence ID" value="VEN48444.1"/>
    <property type="molecule type" value="Genomic_DNA"/>
</dbReference>
<feature type="region of interest" description="Disordered" evidence="14">
    <location>
        <begin position="780"/>
        <end position="799"/>
    </location>
</feature>
<dbReference type="GO" id="GO:0005886">
    <property type="term" value="C:plasma membrane"/>
    <property type="evidence" value="ECO:0007669"/>
    <property type="project" value="UniProtKB-SubCell"/>
</dbReference>
<reference evidence="16 17" key="1">
    <citation type="submission" date="2019-01" db="EMBL/GenBank/DDBJ databases">
        <authorList>
            <person name="Sayadi A."/>
        </authorList>
    </citation>
    <scope>NUCLEOTIDE SEQUENCE [LARGE SCALE GENOMIC DNA]</scope>
</reference>
<dbReference type="PANTHER" id="PTHR24026">
    <property type="entry name" value="FAT ATYPICAL CADHERIN-RELATED"/>
    <property type="match status" value="1"/>
</dbReference>
<keyword evidence="2" id="KW-1003">Cell membrane</keyword>
<evidence type="ECO:0000259" key="15">
    <source>
        <dbReference type="PROSITE" id="PS50268"/>
    </source>
</evidence>
<dbReference type="PROSITE" id="PS50268">
    <property type="entry name" value="CADHERIN_2"/>
    <property type="match status" value="7"/>
</dbReference>
<dbReference type="GO" id="GO:0048513">
    <property type="term" value="P:animal organ development"/>
    <property type="evidence" value="ECO:0007669"/>
    <property type="project" value="UniProtKB-ARBA"/>
</dbReference>
<dbReference type="Pfam" id="PF00028">
    <property type="entry name" value="Cadherin"/>
    <property type="match status" value="7"/>
</dbReference>
<evidence type="ECO:0000313" key="16">
    <source>
        <dbReference type="EMBL" id="VEN48444.1"/>
    </source>
</evidence>
<evidence type="ECO:0000256" key="6">
    <source>
        <dbReference type="ARBA" id="ARBA00022737"/>
    </source>
</evidence>
<feature type="domain" description="Cadherin" evidence="15">
    <location>
        <begin position="552"/>
        <end position="658"/>
    </location>
</feature>
<keyword evidence="5" id="KW-0732">Signal</keyword>
<dbReference type="PROSITE" id="PS00232">
    <property type="entry name" value="CADHERIN_1"/>
    <property type="match status" value="4"/>
</dbReference>
<feature type="domain" description="Cadherin" evidence="15">
    <location>
        <begin position="982"/>
        <end position="1087"/>
    </location>
</feature>
<dbReference type="Proteomes" id="UP000410492">
    <property type="component" value="Unassembled WGS sequence"/>
</dbReference>
<dbReference type="FunFam" id="2.60.40.60:FF:000249">
    <property type="entry name" value="Starry night"/>
    <property type="match status" value="1"/>
</dbReference>
<dbReference type="GO" id="GO:0007163">
    <property type="term" value="P:establishment or maintenance of cell polarity"/>
    <property type="evidence" value="ECO:0007669"/>
    <property type="project" value="UniProtKB-ARBA"/>
</dbReference>
<dbReference type="FunFam" id="2.60.40.60:FF:000005">
    <property type="entry name" value="Protocadherin 9"/>
    <property type="match status" value="1"/>
</dbReference>
<evidence type="ECO:0000256" key="14">
    <source>
        <dbReference type="SAM" id="MobiDB-lite"/>
    </source>
</evidence>
<evidence type="ECO:0000256" key="8">
    <source>
        <dbReference type="ARBA" id="ARBA00022889"/>
    </source>
</evidence>
<gene>
    <name evidence="16" type="ORF">CALMAC_LOCUS9903</name>
</gene>
<keyword evidence="8" id="KW-0130">Cell adhesion</keyword>
<dbReference type="Gene3D" id="2.60.40.60">
    <property type="entry name" value="Cadherins"/>
    <property type="match status" value="7"/>
</dbReference>
<evidence type="ECO:0000313" key="17">
    <source>
        <dbReference type="Proteomes" id="UP000410492"/>
    </source>
</evidence>
<evidence type="ECO:0000256" key="11">
    <source>
        <dbReference type="ARBA" id="ARBA00023157"/>
    </source>
</evidence>
<evidence type="ECO:0000256" key="10">
    <source>
        <dbReference type="ARBA" id="ARBA00023136"/>
    </source>
</evidence>
<dbReference type="InterPro" id="IPR015919">
    <property type="entry name" value="Cadherin-like_sf"/>
</dbReference>
<evidence type="ECO:0000256" key="3">
    <source>
        <dbReference type="ARBA" id="ARBA00022536"/>
    </source>
</evidence>
<dbReference type="AlphaFoldDB" id="A0A653CMD8"/>
<dbReference type="InterPro" id="IPR002126">
    <property type="entry name" value="Cadherin-like_dom"/>
</dbReference>
<dbReference type="SUPFAM" id="SSF49313">
    <property type="entry name" value="Cadherin-like"/>
    <property type="match status" value="7"/>
</dbReference>
<evidence type="ECO:0000256" key="9">
    <source>
        <dbReference type="ARBA" id="ARBA00022989"/>
    </source>
</evidence>
<dbReference type="GO" id="GO:0030855">
    <property type="term" value="P:epithelial cell differentiation"/>
    <property type="evidence" value="ECO:0007669"/>
    <property type="project" value="UniProtKB-ARBA"/>
</dbReference>
<keyword evidence="6" id="KW-0677">Repeat</keyword>
<keyword evidence="4" id="KW-0812">Transmembrane</keyword>
<keyword evidence="12" id="KW-0325">Glycoprotein</keyword>
<dbReference type="PRINTS" id="PR00205">
    <property type="entry name" value="CADHERIN"/>
</dbReference>
<dbReference type="GO" id="GO:0005509">
    <property type="term" value="F:calcium ion binding"/>
    <property type="evidence" value="ECO:0007669"/>
    <property type="project" value="UniProtKB-UniRule"/>
</dbReference>
<dbReference type="FunFam" id="2.60.40.60:FF:000013">
    <property type="entry name" value="Cadherin EGF LAG seven-pass G-type receptor"/>
    <property type="match status" value="2"/>
</dbReference>
<feature type="domain" description="Cadherin" evidence="15">
    <location>
        <begin position="873"/>
        <end position="981"/>
    </location>
</feature>
<dbReference type="OrthoDB" id="26203at2759"/>
<sequence>MKKEKKPGNMRLPFKPMIIDRGEKYLLGFFLTWWTLIYIFGPCNGYLVAVDTSRQPGELIFEAAVAEDVRYYRLDERRSPLYVKSLMHVHPKAGSLTLLEGLHCDNLYYPDTFTVYIESTSDRLGQPEYYSMPIKVVVFGKDCDREQNNQLWMQQLQTEHMEDNFNDLNPFGSPHGSSKVRLMEARRWISESYASFAVPTASDLDITPRLCLRRSQLVGSLADVFLPFSIKRNCTVEYRHVSDQRFRIEKRNGDLVAADDVCITEPIWKVSVLLSISCPVDTTSLTGLQDTEHRLKIAYRRQRLDADGADADEIARRVRRELRNRSPFFEQHLYVAGVLEECSPPVAVTTVKARDPENGPVTYSMTSLLDSRTQAMFDIDSRTGLVSTRVQLDRELVDVHYFRVTATDDSFPPRSGTTMLQINVLDANDHAPVFEMAEYEASIREGVGIGTAVVTVKATDQDSGKNAEVEYSLASVVGGGTSTAIEDERAFKIDPKTGAITTRTALDRETAGVYTLIVRAADQASPQSARKTATATVVVNVIDDNDNYPQFLERAYAITLNEDTDVSDTPTVAQVTATDADEGTNAAVRYAIIGGNSQAQFAIDSATGAISLQKPLDYETARSYRLVIRAQDGGQPPRSNTTQLLVNVKDCNDNAPRFYASLFQESVLENVPVGYSVVKVQAYDADEGANADIMYSLAQRDSQGGSTQDMPLAVDQHSGWIYTIKELDREKQTKYVFKVIAADQGKPPQTAEASVAITVQDVNDNDPVFSPKMYESAVSEADAPGTPVATVSASDPDEDGRLHYEITAGNQRGRFAITSQGGRGLVTIAQPLDYKQERRFVLTVQATDSGGRSDTASVFVNVTDANNYAPAFENAPYTATVFEDAVVGTTVLVVSATDNDVGANAQITYSLDAGPDDGNAPPPFSINAQTGAVVTLKQLDRETAAGYLLTVTAKDGGQPPLSDTTDVEISVADINDNYPIFSQPAYSASIAEDALVGTAVVQVSATDADAGLNGRVRYQLSEKDQQDGSFVIDPTSGVIRTNKGLDRESTASYELEAYAIDRGSPTLSSSVPVVIRVEDVNDSPPAFDSDKIVLYIAENSPIGSTV</sequence>
<feature type="non-terminal residue" evidence="16">
    <location>
        <position position="1106"/>
    </location>
</feature>
<dbReference type="PANTHER" id="PTHR24026:SF51">
    <property type="entry name" value="PROTOCADHERIN-LIKE WING POLARITY PROTEIN STAN"/>
    <property type="match status" value="1"/>
</dbReference>
<evidence type="ECO:0000256" key="7">
    <source>
        <dbReference type="ARBA" id="ARBA00022837"/>
    </source>
</evidence>
<proteinExistence type="predicted"/>
<keyword evidence="3" id="KW-0245">EGF-like domain</keyword>
<keyword evidence="10" id="KW-0472">Membrane</keyword>
<feature type="domain" description="Cadherin" evidence="15">
    <location>
        <begin position="435"/>
        <end position="551"/>
    </location>
</feature>
<dbReference type="InterPro" id="IPR020894">
    <property type="entry name" value="Cadherin_CS"/>
</dbReference>
<accession>A0A653CMD8</accession>
<evidence type="ECO:0000256" key="2">
    <source>
        <dbReference type="ARBA" id="ARBA00022475"/>
    </source>
</evidence>
<feature type="domain" description="Cadherin" evidence="15">
    <location>
        <begin position="659"/>
        <end position="769"/>
    </location>
</feature>
<protein>
    <recommendedName>
        <fullName evidence="15">Cadherin domain-containing protein</fullName>
    </recommendedName>
</protein>
<keyword evidence="11" id="KW-1015">Disulfide bond</keyword>
<feature type="domain" description="Cadherin" evidence="15">
    <location>
        <begin position="770"/>
        <end position="872"/>
    </location>
</feature>
<dbReference type="SMART" id="SM00112">
    <property type="entry name" value="CA"/>
    <property type="match status" value="7"/>
</dbReference>
<evidence type="ECO:0000256" key="1">
    <source>
        <dbReference type="ARBA" id="ARBA00004251"/>
    </source>
</evidence>
<evidence type="ECO:0000256" key="5">
    <source>
        <dbReference type="ARBA" id="ARBA00022729"/>
    </source>
</evidence>
<keyword evidence="7 13" id="KW-0106">Calcium</keyword>
<keyword evidence="17" id="KW-1185">Reference proteome</keyword>
<evidence type="ECO:0000256" key="12">
    <source>
        <dbReference type="ARBA" id="ARBA00023180"/>
    </source>
</evidence>
<keyword evidence="9" id="KW-1133">Transmembrane helix</keyword>
<organism evidence="16 17">
    <name type="scientific">Callosobruchus maculatus</name>
    <name type="common">Southern cowpea weevil</name>
    <name type="synonym">Pulse bruchid</name>
    <dbReference type="NCBI Taxonomy" id="64391"/>
    <lineage>
        <taxon>Eukaryota</taxon>
        <taxon>Metazoa</taxon>
        <taxon>Ecdysozoa</taxon>
        <taxon>Arthropoda</taxon>
        <taxon>Hexapoda</taxon>
        <taxon>Insecta</taxon>
        <taxon>Pterygota</taxon>
        <taxon>Neoptera</taxon>
        <taxon>Endopterygota</taxon>
        <taxon>Coleoptera</taxon>
        <taxon>Polyphaga</taxon>
        <taxon>Cucujiformia</taxon>
        <taxon>Chrysomeloidea</taxon>
        <taxon>Chrysomelidae</taxon>
        <taxon>Bruchinae</taxon>
        <taxon>Bruchini</taxon>
        <taxon>Callosobruchus</taxon>
    </lineage>
</organism>
<dbReference type="FunFam" id="2.60.40.60:FF:000256">
    <property type="entry name" value="Starry night, isoform B"/>
    <property type="match status" value="1"/>
</dbReference>
<evidence type="ECO:0000256" key="13">
    <source>
        <dbReference type="PROSITE-ProRule" id="PRU00043"/>
    </source>
</evidence>